<sequence length="505" mass="58727">MLQMPQQQFIKFLREQEGCSIQEIADRVQVNWRTAKKYADRDNWNPTIKAPVHKHPVMEHYVEIIDTWLIEDERLTRKQRHTAARIYNRLKNEHGFTGSDRTVRNYVSKRRKQLQLERAQRYERLEHPGGEAQVDFGTIQVSQDNQLKEYKVLFASFPYSNAAFAYPVPKENQECFLEGMKRLFEQMGGVPRRIWFDNLSAAVVAVESHGKRQCTNAFLRFSAHYRFEPVFCNPASGNEKGHVENKVGYGRRNWCVPPPVFESHDGLVKELAERALADRQRSHYAKSISIESLWEEEQSKLLRLPDEPYEVFRLEQAMVNNYGEVRFEAATLPIPQSRPGDTVWLKISWDTIDVLDSLHRRLAQFPRPYMQKSIEIDWKAVLDGFKRRPRAVTHSYFAGMMPPPVRAFLSASDLIERKKHISSVRQWLERYTLCDIAAALGAEAADSESLDSLSPERIEHRLYKNRHPEFRPIPFAEPYTPAEMIGRAPDLQAYNRLAALGGEAR</sequence>
<proteinExistence type="predicted"/>
<dbReference type="GO" id="GO:0003676">
    <property type="term" value="F:nucleic acid binding"/>
    <property type="evidence" value="ECO:0007669"/>
    <property type="project" value="InterPro"/>
</dbReference>
<dbReference type="Gene3D" id="3.30.420.10">
    <property type="entry name" value="Ribonuclease H-like superfamily/Ribonuclease H"/>
    <property type="match status" value="1"/>
</dbReference>
<dbReference type="OrthoDB" id="3193769at2"/>
<dbReference type="AlphaFoldDB" id="A0A845L769"/>
<dbReference type="PROSITE" id="PS50994">
    <property type="entry name" value="INTEGRASE"/>
    <property type="match status" value="1"/>
</dbReference>
<evidence type="ECO:0000313" key="2">
    <source>
        <dbReference type="EMBL" id="MZP28761.1"/>
    </source>
</evidence>
<dbReference type="RefSeq" id="WP_161254850.1">
    <property type="nucleotide sequence ID" value="NZ_WXEY01000002.1"/>
</dbReference>
<dbReference type="GO" id="GO:0015074">
    <property type="term" value="P:DNA integration"/>
    <property type="evidence" value="ECO:0007669"/>
    <property type="project" value="InterPro"/>
</dbReference>
<accession>A0A845L769</accession>
<dbReference type="PANTHER" id="PTHR35004:SF7">
    <property type="entry name" value="INTEGRASE PROTEIN"/>
    <property type="match status" value="1"/>
</dbReference>
<dbReference type="PANTHER" id="PTHR35004">
    <property type="entry name" value="TRANSPOSASE RV3428C-RELATED"/>
    <property type="match status" value="1"/>
</dbReference>
<dbReference type="InterPro" id="IPR036397">
    <property type="entry name" value="RNaseH_sf"/>
</dbReference>
<dbReference type="NCBIfam" id="NF033546">
    <property type="entry name" value="transpos_IS21"/>
    <property type="match status" value="1"/>
</dbReference>
<protein>
    <submittedName>
        <fullName evidence="2">IS21 family transposase</fullName>
    </submittedName>
</protein>
<feature type="domain" description="Integrase catalytic" evidence="1">
    <location>
        <begin position="124"/>
        <end position="244"/>
    </location>
</feature>
<reference evidence="2 3" key="1">
    <citation type="submission" date="2020-01" db="EMBL/GenBank/DDBJ databases">
        <title>Whole-genome sequence of Heliobacterium undosum DSM 13378.</title>
        <authorList>
            <person name="Kyndt J.A."/>
            <person name="Meyer T.E."/>
        </authorList>
    </citation>
    <scope>NUCLEOTIDE SEQUENCE [LARGE SCALE GENOMIC DNA]</scope>
    <source>
        <strain evidence="2 3">DSM 13378</strain>
    </source>
</reference>
<keyword evidence="3" id="KW-1185">Reference proteome</keyword>
<name>A0A845L769_9FIRM</name>
<evidence type="ECO:0000259" key="1">
    <source>
        <dbReference type="PROSITE" id="PS50994"/>
    </source>
</evidence>
<dbReference type="InterPro" id="IPR001584">
    <property type="entry name" value="Integrase_cat-core"/>
</dbReference>
<evidence type="ECO:0000313" key="3">
    <source>
        <dbReference type="Proteomes" id="UP000463470"/>
    </source>
</evidence>
<comment type="caution">
    <text evidence="2">The sequence shown here is derived from an EMBL/GenBank/DDBJ whole genome shotgun (WGS) entry which is preliminary data.</text>
</comment>
<organism evidence="2 3">
    <name type="scientific">Heliomicrobium undosum</name>
    <dbReference type="NCBI Taxonomy" id="121734"/>
    <lineage>
        <taxon>Bacteria</taxon>
        <taxon>Bacillati</taxon>
        <taxon>Bacillota</taxon>
        <taxon>Clostridia</taxon>
        <taxon>Eubacteriales</taxon>
        <taxon>Heliobacteriaceae</taxon>
        <taxon>Heliomicrobium</taxon>
    </lineage>
</organism>
<dbReference type="Proteomes" id="UP000463470">
    <property type="component" value="Unassembled WGS sequence"/>
</dbReference>
<dbReference type="InterPro" id="IPR012337">
    <property type="entry name" value="RNaseH-like_sf"/>
</dbReference>
<gene>
    <name evidence="2" type="ORF">GTO91_03435</name>
</gene>
<dbReference type="EMBL" id="WXEY01000002">
    <property type="protein sequence ID" value="MZP28761.1"/>
    <property type="molecule type" value="Genomic_DNA"/>
</dbReference>
<dbReference type="SUPFAM" id="SSF53098">
    <property type="entry name" value="Ribonuclease H-like"/>
    <property type="match status" value="1"/>
</dbReference>